<organism evidence="1 2">
    <name type="scientific">Daedalea quercina L-15889</name>
    <dbReference type="NCBI Taxonomy" id="1314783"/>
    <lineage>
        <taxon>Eukaryota</taxon>
        <taxon>Fungi</taxon>
        <taxon>Dikarya</taxon>
        <taxon>Basidiomycota</taxon>
        <taxon>Agaricomycotina</taxon>
        <taxon>Agaricomycetes</taxon>
        <taxon>Polyporales</taxon>
        <taxon>Fomitopsis</taxon>
    </lineage>
</organism>
<name>A0A165THF7_9APHY</name>
<dbReference type="Proteomes" id="UP000076727">
    <property type="component" value="Unassembled WGS sequence"/>
</dbReference>
<dbReference type="AlphaFoldDB" id="A0A165THF7"/>
<evidence type="ECO:0000313" key="2">
    <source>
        <dbReference type="Proteomes" id="UP000076727"/>
    </source>
</evidence>
<dbReference type="EMBL" id="KV429037">
    <property type="protein sequence ID" value="KZT73448.1"/>
    <property type="molecule type" value="Genomic_DNA"/>
</dbReference>
<keyword evidence="2" id="KW-1185">Reference proteome</keyword>
<sequence>MAVTAITSLSILPSHAGGASSVVTAGPSVDSIERSCVMLNNLWLVSKGGFPMLGTTHGNYSCYKLYESRAVHLSLKHPSRSGQSIAHPPTPKAKDSGVLPFLLEAHEGACQLYHLWARKSPRGSGCERPVIVEAHGDFRLPLISEFGLKQPRQSLLPEGRDHGAMIYTMPPKAMPGAKERIASVETKVQRGIRTGWA</sequence>
<protein>
    <submittedName>
        <fullName evidence="1">Uncharacterized protein</fullName>
    </submittedName>
</protein>
<gene>
    <name evidence="1" type="ORF">DAEQUDRAFT_470803</name>
</gene>
<reference evidence="1 2" key="1">
    <citation type="journal article" date="2016" name="Mol. Biol. Evol.">
        <title>Comparative Genomics of Early-Diverging Mushroom-Forming Fungi Provides Insights into the Origins of Lignocellulose Decay Capabilities.</title>
        <authorList>
            <person name="Nagy L.G."/>
            <person name="Riley R."/>
            <person name="Tritt A."/>
            <person name="Adam C."/>
            <person name="Daum C."/>
            <person name="Floudas D."/>
            <person name="Sun H."/>
            <person name="Yadav J.S."/>
            <person name="Pangilinan J."/>
            <person name="Larsson K.H."/>
            <person name="Matsuura K."/>
            <person name="Barry K."/>
            <person name="Labutti K."/>
            <person name="Kuo R."/>
            <person name="Ohm R.A."/>
            <person name="Bhattacharya S.S."/>
            <person name="Shirouzu T."/>
            <person name="Yoshinaga Y."/>
            <person name="Martin F.M."/>
            <person name="Grigoriev I.V."/>
            <person name="Hibbett D.S."/>
        </authorList>
    </citation>
    <scope>NUCLEOTIDE SEQUENCE [LARGE SCALE GENOMIC DNA]</scope>
    <source>
        <strain evidence="1 2">L-15889</strain>
    </source>
</reference>
<proteinExistence type="predicted"/>
<accession>A0A165THF7</accession>
<evidence type="ECO:0000313" key="1">
    <source>
        <dbReference type="EMBL" id="KZT73448.1"/>
    </source>
</evidence>